<gene>
    <name evidence="6" type="ORF">AAW31_08735</name>
    <name evidence="7" type="ORF">BCL69_100534</name>
</gene>
<keyword evidence="8" id="KW-1185">Reference proteome</keyword>
<reference evidence="7 9" key="3">
    <citation type="submission" date="2019-07" db="EMBL/GenBank/DDBJ databases">
        <title>Active sludge and wastewater microbial communities from Klosterneuburg, Austria.</title>
        <authorList>
            <person name="Wagner M."/>
        </authorList>
    </citation>
    <scope>NUCLEOTIDE SEQUENCE [LARGE SCALE GENOMIC DNA]</scope>
    <source>
        <strain evidence="7 9">Nm2</strain>
    </source>
</reference>
<keyword evidence="2 5" id="KW-0547">Nucleotide-binding</keyword>
<dbReference type="EC" id="6.3.3.2" evidence="5"/>
<accession>A0A0F7KEG3</accession>
<dbReference type="Gene3D" id="3.40.50.10420">
    <property type="entry name" value="NagB/RpiA/CoA transferase-like"/>
    <property type="match status" value="1"/>
</dbReference>
<protein>
    <recommendedName>
        <fullName evidence="5">5-formyltetrahydrofolate cyclo-ligase</fullName>
        <ecNumber evidence="5">6.3.3.2</ecNumber>
    </recommendedName>
</protein>
<comment type="cofactor">
    <cofactor evidence="5">
        <name>Mg(2+)</name>
        <dbReference type="ChEBI" id="CHEBI:18420"/>
    </cofactor>
</comment>
<dbReference type="AlphaFoldDB" id="A0A0F7KEG3"/>
<sequence length="208" mass="23974">MNNWREWRKQQRADLIARRKQIPEAERALWSEAITASLIQGFPVLQQRRVGCYSPFHGEYEPAQVMVYLYACGATLALPEVMGPHQPLRFRKWWPQAPMRKDAYGIAIPHDTEEVIIDAIIIPMVAFDSQGYRLGYGSGFFDRTLAAINPRPLTIGVAFEILHLPTIYPHEHDIAMDYVITEKTIYYLTDHTLQSISRETCAIRNTLK</sequence>
<dbReference type="InterPro" id="IPR024185">
    <property type="entry name" value="FTHF_cligase-like_sf"/>
</dbReference>
<evidence type="ECO:0000313" key="8">
    <source>
        <dbReference type="Proteomes" id="UP000034156"/>
    </source>
</evidence>
<evidence type="ECO:0000313" key="6">
    <source>
        <dbReference type="EMBL" id="AKH37881.1"/>
    </source>
</evidence>
<dbReference type="EMBL" id="CP011451">
    <property type="protein sequence ID" value="AKH37881.1"/>
    <property type="molecule type" value="Genomic_DNA"/>
</dbReference>
<evidence type="ECO:0000256" key="3">
    <source>
        <dbReference type="ARBA" id="ARBA00022840"/>
    </source>
</evidence>
<dbReference type="NCBIfam" id="TIGR02727">
    <property type="entry name" value="MTHFS_bact"/>
    <property type="match status" value="1"/>
</dbReference>
<evidence type="ECO:0000256" key="2">
    <source>
        <dbReference type="ARBA" id="ARBA00022741"/>
    </source>
</evidence>
<dbReference type="InterPro" id="IPR002698">
    <property type="entry name" value="FTHF_cligase"/>
</dbReference>
<evidence type="ECO:0000256" key="5">
    <source>
        <dbReference type="RuleBase" id="RU361279"/>
    </source>
</evidence>
<comment type="catalytic activity">
    <reaction evidence="5">
        <text>(6S)-5-formyl-5,6,7,8-tetrahydrofolate + ATP = (6R)-5,10-methenyltetrahydrofolate + ADP + phosphate</text>
        <dbReference type="Rhea" id="RHEA:10488"/>
        <dbReference type="ChEBI" id="CHEBI:30616"/>
        <dbReference type="ChEBI" id="CHEBI:43474"/>
        <dbReference type="ChEBI" id="CHEBI:57455"/>
        <dbReference type="ChEBI" id="CHEBI:57457"/>
        <dbReference type="ChEBI" id="CHEBI:456216"/>
        <dbReference type="EC" id="6.3.3.2"/>
    </reaction>
</comment>
<dbReference type="EMBL" id="VNHT01000005">
    <property type="protein sequence ID" value="TYP92835.1"/>
    <property type="molecule type" value="Genomic_DNA"/>
</dbReference>
<reference evidence="6 8" key="2">
    <citation type="journal article" date="2016" name="Genome Announc.">
        <title>Genome Sequence of Nitrosomonas communis Strain Nm2, a Mesophilic Ammonia-Oxidizing Bacterium Isolated from Mediterranean Soil.</title>
        <authorList>
            <person name="Kozlowski J.A."/>
            <person name="Kits K.D."/>
            <person name="Stein L.Y."/>
        </authorList>
    </citation>
    <scope>NUCLEOTIDE SEQUENCE [LARGE SCALE GENOMIC DNA]</scope>
    <source>
        <strain evidence="6 8">Nm2</strain>
    </source>
</reference>
<dbReference type="Proteomes" id="UP000034156">
    <property type="component" value="Chromosome"/>
</dbReference>
<dbReference type="PATRIC" id="fig|44574.3.peg.2132"/>
<keyword evidence="3 5" id="KW-0067">ATP-binding</keyword>
<keyword evidence="6" id="KW-0436">Ligase</keyword>
<dbReference type="KEGG" id="nco:AAW31_08735"/>
<dbReference type="SUPFAM" id="SSF100950">
    <property type="entry name" value="NagB/RpiA/CoA transferase-like"/>
    <property type="match status" value="1"/>
</dbReference>
<dbReference type="InterPro" id="IPR037171">
    <property type="entry name" value="NagB/RpiA_transferase-like"/>
</dbReference>
<organism evidence="6 8">
    <name type="scientific">Nitrosomonas communis</name>
    <dbReference type="NCBI Taxonomy" id="44574"/>
    <lineage>
        <taxon>Bacteria</taxon>
        <taxon>Pseudomonadati</taxon>
        <taxon>Pseudomonadota</taxon>
        <taxon>Betaproteobacteria</taxon>
        <taxon>Nitrosomonadales</taxon>
        <taxon>Nitrosomonadaceae</taxon>
        <taxon>Nitrosomonas</taxon>
    </lineage>
</organism>
<dbReference type="GO" id="GO:0005524">
    <property type="term" value="F:ATP binding"/>
    <property type="evidence" value="ECO:0007669"/>
    <property type="project" value="UniProtKB-KW"/>
</dbReference>
<keyword evidence="5" id="KW-0460">Magnesium</keyword>
<dbReference type="Pfam" id="PF01812">
    <property type="entry name" value="5-FTHF_cyc-lig"/>
    <property type="match status" value="1"/>
</dbReference>
<dbReference type="Proteomes" id="UP000324176">
    <property type="component" value="Unassembled WGS sequence"/>
</dbReference>
<dbReference type="PIRSF" id="PIRSF006806">
    <property type="entry name" value="FTHF_cligase"/>
    <property type="match status" value="1"/>
</dbReference>
<dbReference type="PANTHER" id="PTHR23407">
    <property type="entry name" value="ATPASE INHIBITOR/5-FORMYLTETRAHYDROFOLATE CYCLO-LIGASE"/>
    <property type="match status" value="1"/>
</dbReference>
<evidence type="ECO:0000313" key="7">
    <source>
        <dbReference type="EMBL" id="TYP92835.1"/>
    </source>
</evidence>
<evidence type="ECO:0000256" key="1">
    <source>
        <dbReference type="ARBA" id="ARBA00010638"/>
    </source>
</evidence>
<evidence type="ECO:0000256" key="4">
    <source>
        <dbReference type="PIRSR" id="PIRSR006806-1"/>
    </source>
</evidence>
<dbReference type="GO" id="GO:0046872">
    <property type="term" value="F:metal ion binding"/>
    <property type="evidence" value="ECO:0007669"/>
    <property type="project" value="UniProtKB-KW"/>
</dbReference>
<keyword evidence="5" id="KW-0479">Metal-binding</keyword>
<dbReference type="OrthoDB" id="9801938at2"/>
<feature type="binding site" evidence="4">
    <location>
        <position position="59"/>
    </location>
    <ligand>
        <name>substrate</name>
    </ligand>
</feature>
<name>A0A0F7KEG3_9PROT</name>
<proteinExistence type="inferred from homology"/>
<dbReference type="RefSeq" id="WP_046849951.1">
    <property type="nucleotide sequence ID" value="NZ_CP011451.1"/>
</dbReference>
<dbReference type="GO" id="GO:0035999">
    <property type="term" value="P:tetrahydrofolate interconversion"/>
    <property type="evidence" value="ECO:0007669"/>
    <property type="project" value="TreeGrafter"/>
</dbReference>
<evidence type="ECO:0000313" key="9">
    <source>
        <dbReference type="Proteomes" id="UP000324176"/>
    </source>
</evidence>
<reference evidence="8" key="1">
    <citation type="submission" date="2015-05" db="EMBL/GenBank/DDBJ databases">
        <title>Draft genome of Nitrosomonas communis strain Nm2.</title>
        <authorList>
            <person name="Kozlowski J.A."/>
            <person name="Kits K.D."/>
            <person name="Stein L.Y."/>
        </authorList>
    </citation>
    <scope>NUCLEOTIDE SEQUENCE [LARGE SCALE GENOMIC DNA]</scope>
    <source>
        <strain evidence="8">Nm2</strain>
    </source>
</reference>
<dbReference type="PANTHER" id="PTHR23407:SF1">
    <property type="entry name" value="5-FORMYLTETRAHYDROFOLATE CYCLO-LIGASE"/>
    <property type="match status" value="1"/>
</dbReference>
<dbReference type="GO" id="GO:0030272">
    <property type="term" value="F:5-formyltetrahydrofolate cyclo-ligase activity"/>
    <property type="evidence" value="ECO:0007669"/>
    <property type="project" value="UniProtKB-EC"/>
</dbReference>
<comment type="similarity">
    <text evidence="1 5">Belongs to the 5-formyltetrahydrofolate cyclo-ligase family.</text>
</comment>
<dbReference type="GO" id="GO:0009396">
    <property type="term" value="P:folic acid-containing compound biosynthetic process"/>
    <property type="evidence" value="ECO:0007669"/>
    <property type="project" value="TreeGrafter"/>
</dbReference>